<accession>A0A2J6QLD4</accession>
<evidence type="ECO:0000256" key="1">
    <source>
        <dbReference type="SAM" id="MobiDB-lite"/>
    </source>
</evidence>
<dbReference type="STRING" id="1745343.A0A2J6QLD4"/>
<sequence length="563" mass="63618">MSDLQPNAAKPVPGPGPNATASCGHAASRAEWNRFRPLIKRLYIDEEKTLKEVMAVMEREHGHRATAKMYKDRIKKWNLDKKTKEEEAWAILRKQMHREAAGKESAFKVRGKAVTIDDVLRYFKRKGILDPEARPQPPGPPTPRGIECWTPVPSPIPEFASMPEIEGRDANWPDFRGAESSGVQSFTLGSRRGSGILGSLNVDQTRQILFSNPKIQYFEISSSPLPPQSLLVPEKLFASITTYFSGAFDSGLFKTDNKGYLTNNTNKTIEGSHPTEFYDLCVSGVILMDSGSFVEGRRLFSKASSITNDLLQIQHPRTLDWVFHSLLIIRSHGYNQIATLLQIHTRDMVTLLLADGHPWRQLFSQLADIEEESQSEFALMQALRCISDTYANSLGQFHRTALLSYLEFLNIENRLNVLQLLYDLLIRGVQELGTFDKRIVDIKYYYGVTLYDHGKYAEAIEILEEVLVLCKQPGNEYVVANSLEMIANGRYFLGCHEESDTFRLREAIGRIEAMAGAFDLTVLRLKARLEKRLREMGQEAEAAEVHVDMNKALGADDIELESN</sequence>
<dbReference type="AlphaFoldDB" id="A0A2J6QLD4"/>
<dbReference type="InterPro" id="IPR025676">
    <property type="entry name" value="Clr5_dom"/>
</dbReference>
<dbReference type="InterPro" id="IPR011990">
    <property type="entry name" value="TPR-like_helical_dom_sf"/>
</dbReference>
<dbReference type="EMBL" id="KZ613466">
    <property type="protein sequence ID" value="PMD27065.1"/>
    <property type="molecule type" value="Genomic_DNA"/>
</dbReference>
<dbReference type="Gene3D" id="1.25.40.10">
    <property type="entry name" value="Tetratricopeptide repeat domain"/>
    <property type="match status" value="1"/>
</dbReference>
<protein>
    <recommendedName>
        <fullName evidence="2">Clr5 domain-containing protein</fullName>
    </recommendedName>
</protein>
<feature type="region of interest" description="Disordered" evidence="1">
    <location>
        <begin position="1"/>
        <end position="24"/>
    </location>
</feature>
<dbReference type="Pfam" id="PF14420">
    <property type="entry name" value="Clr5"/>
    <property type="match status" value="1"/>
</dbReference>
<dbReference type="PANTHER" id="PTHR38788:SF3">
    <property type="entry name" value="CLR5 DOMAIN-CONTAINING PROTEIN"/>
    <property type="match status" value="1"/>
</dbReference>
<organism evidence="3 4">
    <name type="scientific">Hyaloscypha hepaticicola</name>
    <dbReference type="NCBI Taxonomy" id="2082293"/>
    <lineage>
        <taxon>Eukaryota</taxon>
        <taxon>Fungi</taxon>
        <taxon>Dikarya</taxon>
        <taxon>Ascomycota</taxon>
        <taxon>Pezizomycotina</taxon>
        <taxon>Leotiomycetes</taxon>
        <taxon>Helotiales</taxon>
        <taxon>Hyaloscyphaceae</taxon>
        <taxon>Hyaloscypha</taxon>
    </lineage>
</organism>
<dbReference type="PANTHER" id="PTHR38788">
    <property type="entry name" value="CLR5 DOMAIN-CONTAINING PROTEIN"/>
    <property type="match status" value="1"/>
</dbReference>
<keyword evidence="4" id="KW-1185">Reference proteome</keyword>
<evidence type="ECO:0000313" key="3">
    <source>
        <dbReference type="EMBL" id="PMD27065.1"/>
    </source>
</evidence>
<feature type="domain" description="Clr5" evidence="2">
    <location>
        <begin position="29"/>
        <end position="81"/>
    </location>
</feature>
<reference evidence="3 4" key="1">
    <citation type="submission" date="2016-05" db="EMBL/GenBank/DDBJ databases">
        <title>A degradative enzymes factory behind the ericoid mycorrhizal symbiosis.</title>
        <authorList>
            <consortium name="DOE Joint Genome Institute"/>
            <person name="Martino E."/>
            <person name="Morin E."/>
            <person name="Grelet G."/>
            <person name="Kuo A."/>
            <person name="Kohler A."/>
            <person name="Daghino S."/>
            <person name="Barry K."/>
            <person name="Choi C."/>
            <person name="Cichocki N."/>
            <person name="Clum A."/>
            <person name="Copeland A."/>
            <person name="Hainaut M."/>
            <person name="Haridas S."/>
            <person name="Labutti K."/>
            <person name="Lindquist E."/>
            <person name="Lipzen A."/>
            <person name="Khouja H.-R."/>
            <person name="Murat C."/>
            <person name="Ohm R."/>
            <person name="Olson A."/>
            <person name="Spatafora J."/>
            <person name="Veneault-Fourrey C."/>
            <person name="Henrissat B."/>
            <person name="Grigoriev I."/>
            <person name="Martin F."/>
            <person name="Perotto S."/>
        </authorList>
    </citation>
    <scope>NUCLEOTIDE SEQUENCE [LARGE SCALE GENOMIC DNA]</scope>
    <source>
        <strain evidence="3 4">UAMH 7357</strain>
    </source>
</reference>
<dbReference type="OrthoDB" id="5308957at2759"/>
<evidence type="ECO:0000313" key="4">
    <source>
        <dbReference type="Proteomes" id="UP000235672"/>
    </source>
</evidence>
<proteinExistence type="predicted"/>
<dbReference type="SUPFAM" id="SSF48452">
    <property type="entry name" value="TPR-like"/>
    <property type="match status" value="1"/>
</dbReference>
<gene>
    <name evidence="3" type="ORF">NA56DRAFT_697220</name>
</gene>
<name>A0A2J6QLD4_9HELO</name>
<evidence type="ECO:0000259" key="2">
    <source>
        <dbReference type="Pfam" id="PF14420"/>
    </source>
</evidence>
<dbReference type="Proteomes" id="UP000235672">
    <property type="component" value="Unassembled WGS sequence"/>
</dbReference>